<evidence type="ECO:0000313" key="9">
    <source>
        <dbReference type="EnsemblPlants" id="OGLUM03G08350.3"/>
    </source>
</evidence>
<evidence type="ECO:0008006" key="11">
    <source>
        <dbReference type="Google" id="ProtNLM"/>
    </source>
</evidence>
<dbReference type="EnsemblPlants" id="OGLUM03G08350.3">
    <property type="protein sequence ID" value="OGLUM03G08350.3"/>
    <property type="gene ID" value="OGLUM03G08350"/>
</dbReference>
<feature type="compositionally biased region" description="Basic and acidic residues" evidence="6">
    <location>
        <begin position="27"/>
        <end position="41"/>
    </location>
</feature>
<dbReference type="Gramene" id="OGLUM03G08350.3">
    <property type="protein sequence ID" value="OGLUM03G08350.3"/>
    <property type="gene ID" value="OGLUM03G08350"/>
</dbReference>
<dbReference type="InterPro" id="IPR006968">
    <property type="entry name" value="RUS_fam"/>
</dbReference>
<name>A0A0D9Z3W7_9ORYZ</name>
<dbReference type="PANTHER" id="PTHR12770">
    <property type="entry name" value="RUS1 FAMILY PROTEIN C16ORF58"/>
    <property type="match status" value="1"/>
</dbReference>
<reference evidence="9" key="2">
    <citation type="submission" date="2018-05" db="EMBL/GenBank/DDBJ databases">
        <title>OgluRS3 (Oryza glumaepatula Reference Sequence Version 3).</title>
        <authorList>
            <person name="Zhang J."/>
            <person name="Kudrna D."/>
            <person name="Lee S."/>
            <person name="Talag J."/>
            <person name="Welchert J."/>
            <person name="Wing R.A."/>
        </authorList>
    </citation>
    <scope>NUCLEOTIDE SEQUENCE [LARGE SCALE GENOMIC DNA]</scope>
</reference>
<evidence type="ECO:0000256" key="5">
    <source>
        <dbReference type="ARBA" id="ARBA00023136"/>
    </source>
</evidence>
<accession>A0A0D9Z3W7</accession>
<evidence type="ECO:0000256" key="1">
    <source>
        <dbReference type="ARBA" id="ARBA00004370"/>
    </source>
</evidence>
<feature type="region of interest" description="Disordered" evidence="6">
    <location>
        <begin position="1"/>
        <end position="56"/>
    </location>
</feature>
<feature type="domain" description="Protein root UVB sensitive/RUS" evidence="7">
    <location>
        <begin position="131"/>
        <end position="266"/>
    </location>
</feature>
<evidence type="ECO:0000256" key="6">
    <source>
        <dbReference type="SAM" id="MobiDB-lite"/>
    </source>
</evidence>
<evidence type="ECO:0000259" key="7">
    <source>
        <dbReference type="Pfam" id="PF04884"/>
    </source>
</evidence>
<evidence type="ECO:0000256" key="2">
    <source>
        <dbReference type="ARBA" id="ARBA00007558"/>
    </source>
</evidence>
<dbReference type="PANTHER" id="PTHR12770:SF31">
    <property type="entry name" value="RUS FAMILY MEMBER 1"/>
    <property type="match status" value="1"/>
</dbReference>
<keyword evidence="5" id="KW-0472">Membrane</keyword>
<dbReference type="GO" id="GO:0016020">
    <property type="term" value="C:membrane"/>
    <property type="evidence" value="ECO:0007669"/>
    <property type="project" value="UniProtKB-SubCell"/>
</dbReference>
<evidence type="ECO:0000313" key="10">
    <source>
        <dbReference type="Proteomes" id="UP000026961"/>
    </source>
</evidence>
<dbReference type="Pfam" id="PF24160">
    <property type="entry name" value="UVB_sens_C"/>
    <property type="match status" value="1"/>
</dbReference>
<protein>
    <recommendedName>
        <fullName evidence="11">Protein root UVB sensitive 3</fullName>
    </recommendedName>
</protein>
<dbReference type="Pfam" id="PF04884">
    <property type="entry name" value="UVB_sens_prot"/>
    <property type="match status" value="1"/>
</dbReference>
<reference evidence="9" key="1">
    <citation type="submission" date="2015-04" db="UniProtKB">
        <authorList>
            <consortium name="EnsemblPlants"/>
        </authorList>
    </citation>
    <scope>IDENTIFICATION</scope>
</reference>
<proteinExistence type="inferred from homology"/>
<organism evidence="9">
    <name type="scientific">Oryza glumipatula</name>
    <dbReference type="NCBI Taxonomy" id="40148"/>
    <lineage>
        <taxon>Eukaryota</taxon>
        <taxon>Viridiplantae</taxon>
        <taxon>Streptophyta</taxon>
        <taxon>Embryophyta</taxon>
        <taxon>Tracheophyta</taxon>
        <taxon>Spermatophyta</taxon>
        <taxon>Magnoliopsida</taxon>
        <taxon>Liliopsida</taxon>
        <taxon>Poales</taxon>
        <taxon>Poaceae</taxon>
        <taxon>BOP clade</taxon>
        <taxon>Oryzoideae</taxon>
        <taxon>Oryzeae</taxon>
        <taxon>Oryzinae</taxon>
        <taxon>Oryza</taxon>
    </lineage>
</organism>
<dbReference type="HOGENOM" id="CLU_015325_0_2_1"/>
<feature type="domain" description="Root UVB sensitive protein C-terminal" evidence="8">
    <location>
        <begin position="357"/>
        <end position="452"/>
    </location>
</feature>
<dbReference type="InterPro" id="IPR055412">
    <property type="entry name" value="UVB_sens_C"/>
</dbReference>
<dbReference type="InterPro" id="IPR054549">
    <property type="entry name" value="UVB_sens_RUS_dom"/>
</dbReference>
<dbReference type="AlphaFoldDB" id="A0A0D9Z3W7"/>
<comment type="similarity">
    <text evidence="2">Belongs to the RUS1 family.</text>
</comment>
<sequence length="462" mass="50473">MHTSPIVISTRESDKKKQKLHQSPQARDVHCTRKQSSEPWRRRARGGVRSRSAPPAWAAGLRGGGRLVGIMDSSRSRSAAATEAAEAEAAGWVTVEEWAGSSAAALSRTAVLTASPSSSLASRRFGSRWGRVGGRLLGAFVPEGFPGSVTPDYVPFQMWDTLQGLSTYIRAMLSTQALLGAIGVGEKSATVIGATFQWFLRDLTGMLGGILFTFYQVSNSLANSNRQCHLIAIDSLFTDEITCLGSNLDSNAKMWRLVADFMNDLAGVASGATRAALTQHFALANNAADISAKEGSQETLATMLGMGLGMLLAHVTRGHALGVWVSFLSLTIFHMYANYKAVQSLSLTTLNYERSSIMLQYFMDNGEENYFLLDKGGSVHIFIHKQAAATDILMSFIHGLVLAHLMQKSRSGHAEARQWIDEKYNTFISKLQVEGYSTERLLSHSIVWRAHWVHGPSEEKLE</sequence>
<keyword evidence="3" id="KW-0812">Transmembrane</keyword>
<dbReference type="Proteomes" id="UP000026961">
    <property type="component" value="Chromosome 3"/>
</dbReference>
<evidence type="ECO:0000259" key="8">
    <source>
        <dbReference type="Pfam" id="PF24160"/>
    </source>
</evidence>
<comment type="subcellular location">
    <subcellularLocation>
        <location evidence="1">Membrane</location>
    </subcellularLocation>
</comment>
<evidence type="ECO:0000256" key="3">
    <source>
        <dbReference type="ARBA" id="ARBA00022692"/>
    </source>
</evidence>
<keyword evidence="4" id="KW-1133">Transmembrane helix</keyword>
<keyword evidence="10" id="KW-1185">Reference proteome</keyword>
<evidence type="ECO:0000256" key="4">
    <source>
        <dbReference type="ARBA" id="ARBA00022989"/>
    </source>
</evidence>